<dbReference type="EMBL" id="QCYY01003424">
    <property type="protein sequence ID" value="ROT63553.1"/>
    <property type="molecule type" value="Genomic_DNA"/>
</dbReference>
<dbReference type="InterPro" id="IPR006214">
    <property type="entry name" value="Bax_inhibitor_1-related"/>
</dbReference>
<dbReference type="OrthoDB" id="7933078at2759"/>
<comment type="caution">
    <text evidence="5">Lacks conserved residue(s) required for the propagation of feature annotation.</text>
</comment>
<evidence type="ECO:0000313" key="6">
    <source>
        <dbReference type="EMBL" id="ROT63553.1"/>
    </source>
</evidence>
<feature type="transmembrane region" description="Helical" evidence="5">
    <location>
        <begin position="26"/>
        <end position="47"/>
    </location>
</feature>
<feature type="transmembrane region" description="Helical" evidence="5">
    <location>
        <begin position="115"/>
        <end position="134"/>
    </location>
</feature>
<comment type="caution">
    <text evidence="6">The sequence shown here is derived from an EMBL/GenBank/DDBJ whole genome shotgun (WGS) entry which is preliminary data.</text>
</comment>
<sequence length="142" mass="15853">MEDTETVDITFVFSEKSVRMGFIRKVYTILCTQLLVTFGIIAIFVGVPAVSDYTYNNLWMLWVAIGLSFALIICFCCSGNLRRKTPWNYIALSVFTICEGFLLGVASAHYQGKEVAIAVATTAAVTLVLTLYACQVRGWRDR</sequence>
<dbReference type="PANTHER" id="PTHR23291:SF47">
    <property type="entry name" value="TRANSMEMBRANE BAX INHIBITOR MOTIF CONTAINING 7"/>
    <property type="match status" value="1"/>
</dbReference>
<gene>
    <name evidence="6" type="ORF">C7M84_018554</name>
</gene>
<reference evidence="6 7" key="2">
    <citation type="submission" date="2019-01" db="EMBL/GenBank/DDBJ databases">
        <title>The decoding of complex shrimp genome reveals the adaptation for benthos swimmer, frequently molting mechanism and breeding impact on genome.</title>
        <authorList>
            <person name="Sun Y."/>
            <person name="Gao Y."/>
            <person name="Yu Y."/>
        </authorList>
    </citation>
    <scope>NUCLEOTIDE SEQUENCE [LARGE SCALE GENOMIC DNA]</scope>
    <source>
        <tissue evidence="6">Muscle</tissue>
    </source>
</reference>
<evidence type="ECO:0000256" key="1">
    <source>
        <dbReference type="ARBA" id="ARBA00004141"/>
    </source>
</evidence>
<evidence type="ECO:0000256" key="4">
    <source>
        <dbReference type="ARBA" id="ARBA00023136"/>
    </source>
</evidence>
<dbReference type="Pfam" id="PF01027">
    <property type="entry name" value="Bax1-I"/>
    <property type="match status" value="1"/>
</dbReference>
<evidence type="ECO:0000256" key="3">
    <source>
        <dbReference type="ARBA" id="ARBA00022989"/>
    </source>
</evidence>
<protein>
    <submittedName>
        <fullName evidence="6">Uncharacterized protein</fullName>
    </submittedName>
</protein>
<evidence type="ECO:0000256" key="2">
    <source>
        <dbReference type="ARBA" id="ARBA00022692"/>
    </source>
</evidence>
<organism evidence="6 7">
    <name type="scientific">Penaeus vannamei</name>
    <name type="common">Whiteleg shrimp</name>
    <name type="synonym">Litopenaeus vannamei</name>
    <dbReference type="NCBI Taxonomy" id="6689"/>
    <lineage>
        <taxon>Eukaryota</taxon>
        <taxon>Metazoa</taxon>
        <taxon>Ecdysozoa</taxon>
        <taxon>Arthropoda</taxon>
        <taxon>Crustacea</taxon>
        <taxon>Multicrustacea</taxon>
        <taxon>Malacostraca</taxon>
        <taxon>Eumalacostraca</taxon>
        <taxon>Eucarida</taxon>
        <taxon>Decapoda</taxon>
        <taxon>Dendrobranchiata</taxon>
        <taxon>Penaeoidea</taxon>
        <taxon>Penaeidae</taxon>
        <taxon>Penaeus</taxon>
    </lineage>
</organism>
<feature type="transmembrane region" description="Helical" evidence="5">
    <location>
        <begin position="89"/>
        <end position="109"/>
    </location>
</feature>
<keyword evidence="4 5" id="KW-0472">Membrane</keyword>
<proteinExistence type="inferred from homology"/>
<dbReference type="Proteomes" id="UP000283509">
    <property type="component" value="Unassembled WGS sequence"/>
</dbReference>
<keyword evidence="3 5" id="KW-1133">Transmembrane helix</keyword>
<comment type="subcellular location">
    <subcellularLocation>
        <location evidence="1">Membrane</location>
        <topology evidence="1">Multi-pass membrane protein</topology>
    </subcellularLocation>
</comment>
<evidence type="ECO:0000256" key="5">
    <source>
        <dbReference type="RuleBase" id="RU004379"/>
    </source>
</evidence>
<evidence type="ECO:0000313" key="7">
    <source>
        <dbReference type="Proteomes" id="UP000283509"/>
    </source>
</evidence>
<name>A0A423SHC9_PENVA</name>
<keyword evidence="7" id="KW-1185">Reference proteome</keyword>
<dbReference type="GO" id="GO:0016020">
    <property type="term" value="C:membrane"/>
    <property type="evidence" value="ECO:0007669"/>
    <property type="project" value="UniProtKB-SubCell"/>
</dbReference>
<accession>A0A423SHC9</accession>
<dbReference type="AlphaFoldDB" id="A0A423SHC9"/>
<reference evidence="6 7" key="1">
    <citation type="submission" date="2018-04" db="EMBL/GenBank/DDBJ databases">
        <authorList>
            <person name="Zhang X."/>
            <person name="Yuan J."/>
            <person name="Li F."/>
            <person name="Xiang J."/>
        </authorList>
    </citation>
    <scope>NUCLEOTIDE SEQUENCE [LARGE SCALE GENOMIC DNA]</scope>
    <source>
        <tissue evidence="6">Muscle</tissue>
    </source>
</reference>
<dbReference type="PANTHER" id="PTHR23291">
    <property type="entry name" value="BAX INHIBITOR-RELATED"/>
    <property type="match status" value="1"/>
</dbReference>
<keyword evidence="2 5" id="KW-0812">Transmembrane</keyword>
<feature type="transmembrane region" description="Helical" evidence="5">
    <location>
        <begin position="59"/>
        <end position="77"/>
    </location>
</feature>
<comment type="similarity">
    <text evidence="5">Belongs to the BI1 family.</text>
</comment>